<dbReference type="OrthoDB" id="129343at2"/>
<protein>
    <submittedName>
        <fullName evidence="2">SnoaL-like domain-containing protein</fullName>
    </submittedName>
</protein>
<organism evidence="2 3">
    <name type="scientific">Ohtaekwangia koreensis</name>
    <dbReference type="NCBI Taxonomy" id="688867"/>
    <lineage>
        <taxon>Bacteria</taxon>
        <taxon>Pseudomonadati</taxon>
        <taxon>Bacteroidota</taxon>
        <taxon>Cytophagia</taxon>
        <taxon>Cytophagales</taxon>
        <taxon>Fulvivirgaceae</taxon>
        <taxon>Ohtaekwangia</taxon>
    </lineage>
</organism>
<reference evidence="2 3" key="1">
    <citation type="submission" date="2017-02" db="EMBL/GenBank/DDBJ databases">
        <authorList>
            <person name="Peterson S.W."/>
        </authorList>
    </citation>
    <scope>NUCLEOTIDE SEQUENCE [LARGE SCALE GENOMIC DNA]</scope>
    <source>
        <strain evidence="2 3">DSM 25262</strain>
    </source>
</reference>
<proteinExistence type="predicted"/>
<dbReference type="Gene3D" id="3.10.450.50">
    <property type="match status" value="1"/>
</dbReference>
<name>A0A1T5IK52_9BACT</name>
<feature type="domain" description="SnoaL-like" evidence="1">
    <location>
        <begin position="30"/>
        <end position="133"/>
    </location>
</feature>
<dbReference type="InterPro" id="IPR037401">
    <property type="entry name" value="SnoaL-like"/>
</dbReference>
<accession>A0A1T5IK52</accession>
<dbReference type="PROSITE" id="PS51257">
    <property type="entry name" value="PROKAR_LIPOPROTEIN"/>
    <property type="match status" value="1"/>
</dbReference>
<evidence type="ECO:0000259" key="1">
    <source>
        <dbReference type="Pfam" id="PF12680"/>
    </source>
</evidence>
<gene>
    <name evidence="2" type="ORF">SAMN05660236_0120</name>
</gene>
<dbReference type="Pfam" id="PF12680">
    <property type="entry name" value="SnoaL_2"/>
    <property type="match status" value="1"/>
</dbReference>
<sequence length="143" mass="16496">MKPTYTFILFFAITACTSSNDKQQQNIATIQNMFDAFNKHQWQTMSEYYIERASFLDPSFGKDYVIKTRKQTTDKYAEMQKLFPDIHDEVIALYPSGDIVTAEFISTGTLNDSISFKLPIVAVFTLKDGKIIRDATYYDQENP</sequence>
<dbReference type="RefSeq" id="WP_079684776.1">
    <property type="nucleotide sequence ID" value="NZ_FUZU01000001.1"/>
</dbReference>
<dbReference type="STRING" id="688867.SAMN05660236_0120"/>
<dbReference type="SUPFAM" id="SSF54427">
    <property type="entry name" value="NTF2-like"/>
    <property type="match status" value="1"/>
</dbReference>
<dbReference type="InterPro" id="IPR032710">
    <property type="entry name" value="NTF2-like_dom_sf"/>
</dbReference>
<evidence type="ECO:0000313" key="3">
    <source>
        <dbReference type="Proteomes" id="UP000190961"/>
    </source>
</evidence>
<dbReference type="EMBL" id="FUZU01000001">
    <property type="protein sequence ID" value="SKC39398.1"/>
    <property type="molecule type" value="Genomic_DNA"/>
</dbReference>
<evidence type="ECO:0000313" key="2">
    <source>
        <dbReference type="EMBL" id="SKC39398.1"/>
    </source>
</evidence>
<keyword evidence="3" id="KW-1185">Reference proteome</keyword>
<dbReference type="AlphaFoldDB" id="A0A1T5IK52"/>
<dbReference type="Proteomes" id="UP000190961">
    <property type="component" value="Unassembled WGS sequence"/>
</dbReference>